<dbReference type="Gene3D" id="3.30.420.10">
    <property type="entry name" value="Ribonuclease H-like superfamily/Ribonuclease H"/>
    <property type="match status" value="1"/>
</dbReference>
<dbReference type="EMBL" id="KU886223">
    <property type="protein sequence ID" value="ANH51748.1"/>
    <property type="molecule type" value="Genomic_DNA"/>
</dbReference>
<keyword evidence="2" id="KW-1185">Reference proteome</keyword>
<evidence type="ECO:0000313" key="1">
    <source>
        <dbReference type="EMBL" id="ANH51748.1"/>
    </source>
</evidence>
<sequence length="573" mass="66128">MSSNNLRFECKHAIYTLSLRGKSDIIFVKENVIDENGNSKPHTRIIKDMKRDYYLTKPAYRNHQDKKDYEELSKLQKFSCPQWDLPNHISKMLGKGATDQQLRRVCRSPYVYGADIEPSSIVKAMYEAKFPDTFTPYKISVFDIETEMVDERYKGEPIMASLTFKERTFTFVIRRYFGGEADERIHQKLKLAWDKYLGEWATKRSITNPEFVLVDSAADGFVKLFERAHEWMPDFITGWNVLEFDYKVLTQTLTNAGINPADVICDPSVPQEYRNVYYYEGKTHKVKNDGKEVTKTSLANYEKWPYVNAPASFRWAESMSAYYYLRTMNGKELNYKLDNIAEKVLGVTKMKFSEAEGYHGADWHEFMQSNYKYEYVMYNIFDCIVVEMMDEKTSDLSVAVPTFCGVSDYRNFISQPTRIAEAMHYDVMKEGYIWGTTSDQMRTELDDHIQGLGGWIVMLPTELVALNGKAMFKELPNVKSYVRTGTNDIDVEGAYPTGTVIMNVGKQTTWIEMTQIEGLDDTEYRQVAVNLAAGGMNNAGELARKLYKAPETITLLKDFMVEKHIEIDFMAAA</sequence>
<dbReference type="GO" id="GO:0003676">
    <property type="term" value="F:nucleic acid binding"/>
    <property type="evidence" value="ECO:0007669"/>
    <property type="project" value="InterPro"/>
</dbReference>
<gene>
    <name evidence="1" type="ORF">SIMMY50_290</name>
</gene>
<reference evidence="2" key="1">
    <citation type="submission" date="2016-03" db="EMBL/GenBank/DDBJ databases">
        <authorList>
            <person name="Sharma R."/>
            <person name="Simister A.R."/>
            <person name="Berg J.A."/>
            <person name="Jensen G.L."/>
            <person name="Keele B.R."/>
            <person name="Ward M.E.H."/>
            <person name="Breakwell D.P."/>
            <person name="Hope S."/>
            <person name="Grose J.H."/>
        </authorList>
    </citation>
    <scope>NUCLEOTIDE SEQUENCE [LARGE SCALE GENOMIC DNA]</scope>
</reference>
<evidence type="ECO:0000313" key="2">
    <source>
        <dbReference type="Proteomes" id="UP000222975"/>
    </source>
</evidence>
<dbReference type="Proteomes" id="UP000222975">
    <property type="component" value="Segment"/>
</dbReference>
<dbReference type="SUPFAM" id="SSF53098">
    <property type="entry name" value="Ribonuclease H-like"/>
    <property type="match status" value="1"/>
</dbReference>
<accession>A0A173GE30</accession>
<dbReference type="InterPro" id="IPR036397">
    <property type="entry name" value="RNaseH_sf"/>
</dbReference>
<name>A0A173GE30_9CAUD</name>
<proteinExistence type="predicted"/>
<organism evidence="1 2">
    <name type="scientific">Erwinia phage vB_EamM_Simmy50</name>
    <dbReference type="NCBI Taxonomy" id="1815988"/>
    <lineage>
        <taxon>Viruses</taxon>
        <taxon>Duplodnaviria</taxon>
        <taxon>Heunggongvirae</taxon>
        <taxon>Uroviricota</taxon>
        <taxon>Caudoviricetes</taxon>
        <taxon>Chimalliviridae</taxon>
        <taxon>Agricanvirus</taxon>
        <taxon>Agricanvirus simmy50</taxon>
    </lineage>
</organism>
<dbReference type="InterPro" id="IPR012337">
    <property type="entry name" value="RNaseH-like_sf"/>
</dbReference>
<protein>
    <submittedName>
        <fullName evidence="1">Putative DNA polymerase</fullName>
    </submittedName>
</protein>